<protein>
    <submittedName>
        <fullName evidence="1">Uncharacterized protein</fullName>
    </submittedName>
</protein>
<dbReference type="AlphaFoldDB" id="A0A3B0WNQ9"/>
<evidence type="ECO:0000313" key="1">
    <source>
        <dbReference type="EMBL" id="VAW57615.1"/>
    </source>
</evidence>
<name>A0A3B0WNQ9_9ZZZZ</name>
<sequence length="204" mass="23225">MSIRPVISLVIISALLLSFIFMSNSSYAGPTVKLCINKNCKKPYTINISDICWSNIEALFSAPTTSDKKEQKNISNAIALLKYDTYHSLVKKISFTDNAEDLYANNNNKNNYRNIKAYMGILLDHHLIKHHVMRKTIIQKSWTSFELNGLLLQSLNNSKLYILESNTSHLRASPLIKGYKKPSDINAEDTFNKDSDTLNNDEFE</sequence>
<proteinExistence type="predicted"/>
<accession>A0A3B0WNQ9</accession>
<organism evidence="1">
    <name type="scientific">hydrothermal vent metagenome</name>
    <dbReference type="NCBI Taxonomy" id="652676"/>
    <lineage>
        <taxon>unclassified sequences</taxon>
        <taxon>metagenomes</taxon>
        <taxon>ecological metagenomes</taxon>
    </lineage>
</organism>
<dbReference type="EMBL" id="UOFF01000426">
    <property type="protein sequence ID" value="VAW57615.1"/>
    <property type="molecule type" value="Genomic_DNA"/>
</dbReference>
<gene>
    <name evidence="1" type="ORF">MNBD_GAMMA07-2146</name>
</gene>
<reference evidence="1" key="1">
    <citation type="submission" date="2018-06" db="EMBL/GenBank/DDBJ databases">
        <authorList>
            <person name="Zhirakovskaya E."/>
        </authorList>
    </citation>
    <scope>NUCLEOTIDE SEQUENCE</scope>
</reference>